<accession>A0AAP0ISP5</accession>
<protein>
    <submittedName>
        <fullName evidence="3">Uncharacterized protein</fullName>
    </submittedName>
</protein>
<feature type="compositionally biased region" description="Low complexity" evidence="2">
    <location>
        <begin position="1655"/>
        <end position="1665"/>
    </location>
</feature>
<evidence type="ECO:0000313" key="4">
    <source>
        <dbReference type="Proteomes" id="UP001419268"/>
    </source>
</evidence>
<comment type="caution">
    <text evidence="3">The sequence shown here is derived from an EMBL/GenBank/DDBJ whole genome shotgun (WGS) entry which is preliminary data.</text>
</comment>
<feature type="coiled-coil region" evidence="1">
    <location>
        <begin position="1083"/>
        <end position="1117"/>
    </location>
</feature>
<name>A0AAP0ISP5_9MAGN</name>
<feature type="coiled-coil region" evidence="1">
    <location>
        <begin position="105"/>
        <end position="146"/>
    </location>
</feature>
<evidence type="ECO:0000256" key="2">
    <source>
        <dbReference type="SAM" id="MobiDB-lite"/>
    </source>
</evidence>
<dbReference type="SUPFAM" id="SSF57997">
    <property type="entry name" value="Tropomyosin"/>
    <property type="match status" value="1"/>
</dbReference>
<evidence type="ECO:0000313" key="3">
    <source>
        <dbReference type="EMBL" id="KAK9119941.1"/>
    </source>
</evidence>
<feature type="coiled-coil region" evidence="1">
    <location>
        <begin position="866"/>
        <end position="942"/>
    </location>
</feature>
<feature type="region of interest" description="Disordered" evidence="2">
    <location>
        <begin position="1636"/>
        <end position="1674"/>
    </location>
</feature>
<reference evidence="3 4" key="1">
    <citation type="submission" date="2024-01" db="EMBL/GenBank/DDBJ databases">
        <title>Genome assemblies of Stephania.</title>
        <authorList>
            <person name="Yang L."/>
        </authorList>
    </citation>
    <scope>NUCLEOTIDE SEQUENCE [LARGE SCALE GENOMIC DNA]</scope>
    <source>
        <strain evidence="3">JXDWG</strain>
        <tissue evidence="3">Leaf</tissue>
    </source>
</reference>
<dbReference type="EMBL" id="JBBNAG010000007">
    <property type="protein sequence ID" value="KAK9119941.1"/>
    <property type="molecule type" value="Genomic_DNA"/>
</dbReference>
<organism evidence="3 4">
    <name type="scientific">Stephania cephalantha</name>
    <dbReference type="NCBI Taxonomy" id="152367"/>
    <lineage>
        <taxon>Eukaryota</taxon>
        <taxon>Viridiplantae</taxon>
        <taxon>Streptophyta</taxon>
        <taxon>Embryophyta</taxon>
        <taxon>Tracheophyta</taxon>
        <taxon>Spermatophyta</taxon>
        <taxon>Magnoliopsida</taxon>
        <taxon>Ranunculales</taxon>
        <taxon>Menispermaceae</taxon>
        <taxon>Menispermoideae</taxon>
        <taxon>Cissampelideae</taxon>
        <taxon>Stephania</taxon>
    </lineage>
</organism>
<gene>
    <name evidence="3" type="ORF">Scep_018034</name>
</gene>
<keyword evidence="1" id="KW-0175">Coiled coil</keyword>
<evidence type="ECO:0000256" key="1">
    <source>
        <dbReference type="SAM" id="Coils"/>
    </source>
</evidence>
<feature type="coiled-coil region" evidence="1">
    <location>
        <begin position="985"/>
        <end position="1033"/>
    </location>
</feature>
<dbReference type="PANTHER" id="PTHR43939:SF68">
    <property type="entry name" value="CENTROSOMAL PROTEIN OF 290 KDA-LIKE"/>
    <property type="match status" value="1"/>
</dbReference>
<proteinExistence type="predicted"/>
<feature type="coiled-coil region" evidence="1">
    <location>
        <begin position="550"/>
        <end position="591"/>
    </location>
</feature>
<feature type="region of interest" description="Disordered" evidence="2">
    <location>
        <begin position="1"/>
        <end position="32"/>
    </location>
</feature>
<dbReference type="Proteomes" id="UP001419268">
    <property type="component" value="Unassembled WGS sequence"/>
</dbReference>
<keyword evidence="4" id="KW-1185">Reference proteome</keyword>
<sequence length="1781" mass="200808">MADDDKPTSQTKSESEPEPIIDRIGGDPALEESTSVVVDVVEADDGVDECGTPEVVKEETFVDASDQLSAFSGASGTVFETPENLERKLEFDGVEEGGGDGHQVMSELAKAVREKETMEKDYKEERELLRKEIANFRRDLEMLANANSSISSNGNVSIDNFEEGQGINSLWESNNSLQLMVGDCFKFLPLIKNALEEKAQSEGTIRDLNVKIDELSLSHDVTTTYFESIWKSWSQSLNESHGRQVDMDSHLEICTRKLLDSLSLVVQSDELVDDSVMQRMDLIDKGTSVMVENYKTFLSEIDRLRECLTDLRETPVPDGTEYAKIFDTARVQLLEHQKRELEVVHKINQLEDENMKLLEQIDREKERVGVLDAEVKKVMMELEQEKVKSATTKEKLSLAVTKGKALVQQRDSLKQALMEKANELDKCLLEVQEKSNALEAAEVHAEELIKSQNFAATLQELLSSRESVLKEIEDILLQVDVLSNDQSLNVVDCVRGLVDETKVLRVISSEYERVKNNLSSLNLPETVVSSEVESQVNWLGESLSQFSYDINKLQGEVNSFQLAAASLESELADARENIERLTMSLTTEKQEKDYLRLGLEDLSSKYEAVVEREYLLSTEKDKMMKKFLKASGMDQSETDQHCADMNLLIEKCVGKFKEQVSASFEYARADMEQLEKLQSMLYVRDQELMLATDIVEEEMACRAELTNLSDELKRMSEEVVSLKNEKNSLQKDLELSDEKLALLREKLSMAVKKGKGLVQEREGLRQTLNGKNSEIEKLKLELQQQEHVLSEHRDQIQKFSVDLEHIPKLESELVAMKDQRDKLEAHLLESNSMVQRVIEIMDSISLPEETVFEEPVEKVKWLSESFHVYQVSMKLLEEELQKAKEEASSIASRLPEAHATIRSLEDALLEAQRSINIVAEENKYIQDAKVHLEQELQKAKAESSSHASKFSEVSSTLKYIEDGLAVTERSISMLSVEKVAIDVDKKIIEEELEKVKDEADRSTGKLVETYDGMKSLQEALSQSKETISLLVEENNEAKVVIDYLKKELGEVKTEVSIQSSELADAHATVRSLQDALSKAQYDMSLTVDEKKNVEKEIQALNAKLAASTEELAGKQGNVESQYLELFRYLDSLDMFLKDNAFLFSISKGFKNKIESLKDVNLIIEDIEDPAKASLEQLQVRARMEKDNYLEKVYSSHIDKFTNGELGNGEANGADRHDISVSLSQIVEGFKRKEKLIECEFERFSLFMDDIIGVLLRALQATRKQIINLLQHTESLELEVENMGSSGKEKERAISILQDDLHILISACNDATRDLLFQVDDGNNSFQSKTNNSSKDETEEQRDSLNSARSLQLATEEARAQMKNLRSINNASLTTIEELQVKLKESQLTAKNIIEERGLAQTRVSMLERAVEASENICSEMKLKVEDYQAKEDIMRDREAKLSAAHQTLEAKEREADGYLLSKDQAQTLIEKINKIGISFQESDPERGIFQSLSPVEKLFFIISSVTELHCQLKLLFHEKEQLQSDLATHVREIGSLKEEVRNLMSICQDSEKMRSDLNEAALDLDKIIHKLGGSDSVEGKRSLGLKEQLFTLEKLVVALIVDCETSRSNARESAAKLQESQKVSGELSSKIKFLEDSVHGRPPLPNPPQERSVFEASSTATSSEISEIEETGSLGTKSISAAPSAAQLRTMKKGSSDHLVLNIDSESDRLINRPETDDDKGHVFKSLNTSGLIPQKGRLIADRIDGIWVNGSRVLMNQPRARMGVVAYWLLLHIWLFATIL</sequence>
<feature type="region of interest" description="Disordered" evidence="2">
    <location>
        <begin position="1325"/>
        <end position="1348"/>
    </location>
</feature>
<feature type="coiled-coil region" evidence="1">
    <location>
        <begin position="698"/>
        <end position="826"/>
    </location>
</feature>
<dbReference type="PANTHER" id="PTHR43939">
    <property type="entry name" value="COILED-COIL DOMAIN-CONTAINING PROTEIN 158"/>
    <property type="match status" value="1"/>
</dbReference>